<dbReference type="GO" id="GO:0080120">
    <property type="term" value="P:CAAX-box protein maturation"/>
    <property type="evidence" value="ECO:0007669"/>
    <property type="project" value="UniProtKB-ARBA"/>
</dbReference>
<keyword evidence="1" id="KW-0472">Membrane</keyword>
<dbReference type="AlphaFoldDB" id="A0A921SP41"/>
<reference evidence="3" key="1">
    <citation type="journal article" date="2021" name="PeerJ">
        <title>Extensive microbial diversity within the chicken gut microbiome revealed by metagenomics and culture.</title>
        <authorList>
            <person name="Gilroy R."/>
            <person name="Ravi A."/>
            <person name="Getino M."/>
            <person name="Pursley I."/>
            <person name="Horton D.L."/>
            <person name="Alikhan N.F."/>
            <person name="Baker D."/>
            <person name="Gharbi K."/>
            <person name="Hall N."/>
            <person name="Watson M."/>
            <person name="Adriaenssens E.M."/>
            <person name="Foster-Nyarko E."/>
            <person name="Jarju S."/>
            <person name="Secka A."/>
            <person name="Antonio M."/>
            <person name="Oren A."/>
            <person name="Chaudhuri R.R."/>
            <person name="La Ragione R."/>
            <person name="Hildebrand F."/>
            <person name="Pallen M.J."/>
        </authorList>
    </citation>
    <scope>NUCLEOTIDE SEQUENCE</scope>
    <source>
        <strain evidence="3">ChiGjej5B5-7349</strain>
    </source>
</reference>
<dbReference type="EMBL" id="DYUK01000266">
    <property type="protein sequence ID" value="HJG81130.1"/>
    <property type="molecule type" value="Genomic_DNA"/>
</dbReference>
<comment type="caution">
    <text evidence="3">The sequence shown here is derived from an EMBL/GenBank/DDBJ whole genome shotgun (WGS) entry which is preliminary data.</text>
</comment>
<dbReference type="Pfam" id="PF02517">
    <property type="entry name" value="Rce1-like"/>
    <property type="match status" value="1"/>
</dbReference>
<evidence type="ECO:0000313" key="4">
    <source>
        <dbReference type="Proteomes" id="UP000784435"/>
    </source>
</evidence>
<dbReference type="Proteomes" id="UP000784435">
    <property type="component" value="Unassembled WGS sequence"/>
</dbReference>
<feature type="transmembrane region" description="Helical" evidence="1">
    <location>
        <begin position="58"/>
        <end position="80"/>
    </location>
</feature>
<evidence type="ECO:0000313" key="3">
    <source>
        <dbReference type="EMBL" id="HJG81130.1"/>
    </source>
</evidence>
<dbReference type="PANTHER" id="PTHR35797:SF1">
    <property type="entry name" value="PROTEASE"/>
    <property type="match status" value="1"/>
</dbReference>
<accession>A0A921SP41</accession>
<keyword evidence="3" id="KW-0378">Hydrolase</keyword>
<evidence type="ECO:0000259" key="2">
    <source>
        <dbReference type="Pfam" id="PF02517"/>
    </source>
</evidence>
<keyword evidence="3" id="KW-0482">Metalloprotease</keyword>
<gene>
    <name evidence="3" type="ORF">K8V08_12040</name>
</gene>
<dbReference type="InterPro" id="IPR042150">
    <property type="entry name" value="MmRce1-like"/>
</dbReference>
<feature type="transmembrane region" description="Helical" evidence="1">
    <location>
        <begin position="160"/>
        <end position="185"/>
    </location>
</feature>
<dbReference type="PANTHER" id="PTHR35797">
    <property type="entry name" value="PROTEASE-RELATED"/>
    <property type="match status" value="1"/>
</dbReference>
<reference evidence="3" key="2">
    <citation type="submission" date="2021-09" db="EMBL/GenBank/DDBJ databases">
        <authorList>
            <person name="Gilroy R."/>
        </authorList>
    </citation>
    <scope>NUCLEOTIDE SEQUENCE</scope>
    <source>
        <strain evidence="3">ChiGjej5B5-7349</strain>
    </source>
</reference>
<feature type="domain" description="CAAX prenyl protease 2/Lysostaphin resistance protein A-like" evidence="2">
    <location>
        <begin position="174"/>
        <end position="226"/>
    </location>
</feature>
<organism evidence="3 4">
    <name type="scientific">Brevibacterium senegalense</name>
    <dbReference type="NCBI Taxonomy" id="1033736"/>
    <lineage>
        <taxon>Bacteria</taxon>
        <taxon>Bacillati</taxon>
        <taxon>Actinomycetota</taxon>
        <taxon>Actinomycetes</taxon>
        <taxon>Micrococcales</taxon>
        <taxon>Brevibacteriaceae</taxon>
        <taxon>Brevibacterium</taxon>
    </lineage>
</organism>
<sequence>MATMNTDRTPQDDLRGAVVFTLLVLSAGWLVMAPLWFLVDGQPVYMSDADAGGSDTGFVLLLQVFPSVMMLTPALSAWITMRWVHGIRFRTMLTDLGLGTAAGTRRHPFVSLLLWSLLGIAGTIGLVIASVAVAALLGFLPLDWSIPALAPAAEATGIPVGLLLALQLVSVPVAAVVPNAFFAAGEEIGWRGYLLPRLRRLWGTPVAVIVSGIVWGAWHAPIILLGYNFSRPHIGGVLLMIAG</sequence>
<dbReference type="GO" id="GO:0004175">
    <property type="term" value="F:endopeptidase activity"/>
    <property type="evidence" value="ECO:0007669"/>
    <property type="project" value="UniProtKB-ARBA"/>
</dbReference>
<proteinExistence type="predicted"/>
<feature type="non-terminal residue" evidence="3">
    <location>
        <position position="243"/>
    </location>
</feature>
<name>A0A921SP41_9MICO</name>
<keyword evidence="3" id="KW-0645">Protease</keyword>
<dbReference type="InterPro" id="IPR003675">
    <property type="entry name" value="Rce1/LyrA-like_dom"/>
</dbReference>
<keyword evidence="1" id="KW-1133">Transmembrane helix</keyword>
<feature type="transmembrane region" description="Helical" evidence="1">
    <location>
        <begin position="16"/>
        <end position="38"/>
    </location>
</feature>
<feature type="transmembrane region" description="Helical" evidence="1">
    <location>
        <begin position="112"/>
        <end position="140"/>
    </location>
</feature>
<feature type="transmembrane region" description="Helical" evidence="1">
    <location>
        <begin position="206"/>
        <end position="229"/>
    </location>
</feature>
<evidence type="ECO:0000256" key="1">
    <source>
        <dbReference type="SAM" id="Phobius"/>
    </source>
</evidence>
<dbReference type="GO" id="GO:0008237">
    <property type="term" value="F:metallopeptidase activity"/>
    <property type="evidence" value="ECO:0007669"/>
    <property type="project" value="UniProtKB-KW"/>
</dbReference>
<keyword evidence="1" id="KW-0812">Transmembrane</keyword>
<protein>
    <submittedName>
        <fullName evidence="3">CPBP family intramembrane metalloprotease</fullName>
    </submittedName>
</protein>